<protein>
    <submittedName>
        <fullName evidence="2">NAD(P)-dependent oxidoreductase</fullName>
    </submittedName>
</protein>
<dbReference type="Gene3D" id="3.90.25.10">
    <property type="entry name" value="UDP-galactose 4-epimerase, domain 1"/>
    <property type="match status" value="1"/>
</dbReference>
<comment type="caution">
    <text evidence="2">The sequence shown here is derived from an EMBL/GenBank/DDBJ whole genome shotgun (WGS) entry which is preliminary data.</text>
</comment>
<dbReference type="AlphaFoldDB" id="A0A428YK96"/>
<dbReference type="PANTHER" id="PTHR47129">
    <property type="entry name" value="QUINONE OXIDOREDUCTASE 2"/>
    <property type="match status" value="1"/>
</dbReference>
<evidence type="ECO:0000313" key="2">
    <source>
        <dbReference type="EMBL" id="RSM67969.1"/>
    </source>
</evidence>
<feature type="domain" description="NmrA-like" evidence="1">
    <location>
        <begin position="2"/>
        <end position="253"/>
    </location>
</feature>
<dbReference type="InterPro" id="IPR052718">
    <property type="entry name" value="NmrA-type_oxidoreductase"/>
</dbReference>
<dbReference type="InterPro" id="IPR008030">
    <property type="entry name" value="NmrA-like"/>
</dbReference>
<evidence type="ECO:0000313" key="3">
    <source>
        <dbReference type="Proteomes" id="UP000287547"/>
    </source>
</evidence>
<dbReference type="OrthoDB" id="5510591at2"/>
<gene>
    <name evidence="2" type="ORF">DMH04_47715</name>
</gene>
<dbReference type="Pfam" id="PF05368">
    <property type="entry name" value="NmrA"/>
    <property type="match status" value="1"/>
</dbReference>
<dbReference type="RefSeq" id="WP_037274126.1">
    <property type="nucleotide sequence ID" value="NZ_QHKI01000077.1"/>
</dbReference>
<organism evidence="2 3">
    <name type="scientific">Kibdelosporangium aridum</name>
    <dbReference type="NCBI Taxonomy" id="2030"/>
    <lineage>
        <taxon>Bacteria</taxon>
        <taxon>Bacillati</taxon>
        <taxon>Actinomycetota</taxon>
        <taxon>Actinomycetes</taxon>
        <taxon>Pseudonocardiales</taxon>
        <taxon>Pseudonocardiaceae</taxon>
        <taxon>Kibdelosporangium</taxon>
    </lineage>
</organism>
<proteinExistence type="predicted"/>
<sequence>MIIITGGTGQLGSQIVDRLLERIPVDRVGVSVRDTQRARDWAARGVRVRRGDFSDRPSLAEAFEGATQVLIVSTNQTREAAVAQHIAAIDAACDAGAKRILYTSHQGAAENSVFAPMPDHAATEHYLSKTGTPFTALRNGFYASTVQHLLGRALETGELVAPADGPVSWTAHADLAEAAAIILADEGRFDGPTPPLTTPDALDLDDIAGILTDLTGRTIRRVIADDSEWTATLIGNGVPAERADMLLGMFQAARRGEFATTGGELENLLQRPATPVRSILEEAVNRR</sequence>
<evidence type="ECO:0000259" key="1">
    <source>
        <dbReference type="Pfam" id="PF05368"/>
    </source>
</evidence>
<dbReference type="Proteomes" id="UP000287547">
    <property type="component" value="Unassembled WGS sequence"/>
</dbReference>
<dbReference type="Gene3D" id="3.40.50.720">
    <property type="entry name" value="NAD(P)-binding Rossmann-like Domain"/>
    <property type="match status" value="1"/>
</dbReference>
<dbReference type="InterPro" id="IPR036291">
    <property type="entry name" value="NAD(P)-bd_dom_sf"/>
</dbReference>
<dbReference type="SUPFAM" id="SSF51735">
    <property type="entry name" value="NAD(P)-binding Rossmann-fold domains"/>
    <property type="match status" value="1"/>
</dbReference>
<name>A0A428YK96_KIBAR</name>
<reference evidence="2 3" key="1">
    <citation type="submission" date="2018-05" db="EMBL/GenBank/DDBJ databases">
        <title>Evolution of GPA BGCs.</title>
        <authorList>
            <person name="Waglechner N."/>
            <person name="Wright G.D."/>
        </authorList>
    </citation>
    <scope>NUCLEOTIDE SEQUENCE [LARGE SCALE GENOMIC DNA]</scope>
    <source>
        <strain evidence="2 3">A82846</strain>
    </source>
</reference>
<dbReference type="PANTHER" id="PTHR47129:SF1">
    <property type="entry name" value="NMRA-LIKE DOMAIN-CONTAINING PROTEIN"/>
    <property type="match status" value="1"/>
</dbReference>
<dbReference type="EMBL" id="QHKI01000077">
    <property type="protein sequence ID" value="RSM67969.1"/>
    <property type="molecule type" value="Genomic_DNA"/>
</dbReference>
<accession>A0A428YK96</accession>